<reference evidence="1 2" key="1">
    <citation type="submission" date="2024-06" db="EMBL/GenBank/DDBJ databases">
        <authorList>
            <person name="Pan Q."/>
            <person name="Wen M."/>
            <person name="Jouanno E."/>
            <person name="Zahm M."/>
            <person name="Klopp C."/>
            <person name="Cabau C."/>
            <person name="Louis A."/>
            <person name="Berthelot C."/>
            <person name="Parey E."/>
            <person name="Roest Crollius H."/>
            <person name="Montfort J."/>
            <person name="Robinson-Rechavi M."/>
            <person name="Bouchez O."/>
            <person name="Lampietro C."/>
            <person name="Lopez Roques C."/>
            <person name="Donnadieu C."/>
            <person name="Postlethwait J."/>
            <person name="Bobe J."/>
            <person name="Verreycken H."/>
            <person name="Guiguen Y."/>
        </authorList>
    </citation>
    <scope>NUCLEOTIDE SEQUENCE [LARGE SCALE GENOMIC DNA]</scope>
    <source>
        <strain evidence="1">Up_M1</strain>
        <tissue evidence="1">Testis</tissue>
    </source>
</reference>
<evidence type="ECO:0000313" key="1">
    <source>
        <dbReference type="EMBL" id="KAL0973544.1"/>
    </source>
</evidence>
<sequence length="118" mass="13449">MSVFIAPGSTIGGGSASDRDMEKFEDILPFTEENKYDECLEKSFTSMSLVEDEHNEDQFNDVINSVIDWADGAPPDTIQTIVEKDPDSEEVEGQEDTKEEYVQYLFKNGRNYSKQTEY</sequence>
<accession>A0ABD0WJ39</accession>
<protein>
    <submittedName>
        <fullName evidence="1">Uncharacterized protein</fullName>
    </submittedName>
</protein>
<organism evidence="1 2">
    <name type="scientific">Umbra pygmaea</name>
    <name type="common">Eastern mudminnow</name>
    <dbReference type="NCBI Taxonomy" id="75934"/>
    <lineage>
        <taxon>Eukaryota</taxon>
        <taxon>Metazoa</taxon>
        <taxon>Chordata</taxon>
        <taxon>Craniata</taxon>
        <taxon>Vertebrata</taxon>
        <taxon>Euteleostomi</taxon>
        <taxon>Actinopterygii</taxon>
        <taxon>Neopterygii</taxon>
        <taxon>Teleostei</taxon>
        <taxon>Protacanthopterygii</taxon>
        <taxon>Esociformes</taxon>
        <taxon>Umbridae</taxon>
        <taxon>Umbra</taxon>
    </lineage>
</organism>
<dbReference type="EMBL" id="JAGEUA010000006">
    <property type="protein sequence ID" value="KAL0973544.1"/>
    <property type="molecule type" value="Genomic_DNA"/>
</dbReference>
<name>A0ABD0WJ39_UMBPY</name>
<dbReference type="AlphaFoldDB" id="A0ABD0WJ39"/>
<dbReference type="Proteomes" id="UP001557470">
    <property type="component" value="Unassembled WGS sequence"/>
</dbReference>
<gene>
    <name evidence="1" type="ORF">UPYG_G00205830</name>
</gene>
<proteinExistence type="predicted"/>
<keyword evidence="2" id="KW-1185">Reference proteome</keyword>
<comment type="caution">
    <text evidence="1">The sequence shown here is derived from an EMBL/GenBank/DDBJ whole genome shotgun (WGS) entry which is preliminary data.</text>
</comment>
<evidence type="ECO:0000313" key="2">
    <source>
        <dbReference type="Proteomes" id="UP001557470"/>
    </source>
</evidence>